<dbReference type="SMART" id="SM00082">
    <property type="entry name" value="LRRCT"/>
    <property type="match status" value="1"/>
</dbReference>
<keyword evidence="6 15" id="KW-1133">Transmembrane helix</keyword>
<proteinExistence type="inferred from homology"/>
<dbReference type="InterPro" id="IPR003591">
    <property type="entry name" value="Leu-rich_rpt_typical-subtyp"/>
</dbReference>
<dbReference type="InterPro" id="IPR003599">
    <property type="entry name" value="Ig_sub"/>
</dbReference>
<dbReference type="SMART" id="SM00409">
    <property type="entry name" value="IG"/>
    <property type="match status" value="1"/>
</dbReference>
<evidence type="ECO:0000259" key="17">
    <source>
        <dbReference type="PROSITE" id="PS50835"/>
    </source>
</evidence>
<dbReference type="PROSITE" id="PS50835">
    <property type="entry name" value="IG_LIKE"/>
    <property type="match status" value="1"/>
</dbReference>
<evidence type="ECO:0000256" key="5">
    <source>
        <dbReference type="ARBA" id="ARBA00022737"/>
    </source>
</evidence>
<keyword evidence="8 15" id="KW-0472">Membrane</keyword>
<dbReference type="Gene3D" id="3.80.10.10">
    <property type="entry name" value="Ribonuclease Inhibitor"/>
    <property type="match status" value="2"/>
</dbReference>
<evidence type="ECO:0000256" key="2">
    <source>
        <dbReference type="ARBA" id="ARBA00022614"/>
    </source>
</evidence>
<dbReference type="FunFam" id="3.80.10.10:FF:000016">
    <property type="entry name" value="Leucine-rich repeat and fibronectin type III domain-containing protein 1"/>
    <property type="match status" value="1"/>
</dbReference>
<keyword evidence="11" id="KW-0393">Immunoglobulin domain</keyword>
<keyword evidence="7" id="KW-0770">Synapse</keyword>
<keyword evidence="4 16" id="KW-0732">Signal</keyword>
<dbReference type="PROSITE" id="PS51450">
    <property type="entry name" value="LRR"/>
    <property type="match status" value="1"/>
</dbReference>
<keyword evidence="5" id="KW-0677">Repeat</keyword>
<keyword evidence="2" id="KW-0433">Leucine-rich repeat</keyword>
<evidence type="ECO:0000256" key="15">
    <source>
        <dbReference type="SAM" id="Phobius"/>
    </source>
</evidence>
<dbReference type="GO" id="GO:0045202">
    <property type="term" value="C:synapse"/>
    <property type="evidence" value="ECO:0007669"/>
    <property type="project" value="UniProtKB-SubCell"/>
</dbReference>
<evidence type="ECO:0000256" key="13">
    <source>
        <dbReference type="ARBA" id="ARBA00038433"/>
    </source>
</evidence>
<dbReference type="InterPro" id="IPR032675">
    <property type="entry name" value="LRR_dom_sf"/>
</dbReference>
<dbReference type="Pfam" id="PF00560">
    <property type="entry name" value="LRR_1"/>
    <property type="match status" value="1"/>
</dbReference>
<protein>
    <submittedName>
        <fullName evidence="19">Leucine-rich repeat and fibronectin type III domain-containing protein 1-like</fullName>
    </submittedName>
</protein>
<dbReference type="CDD" id="cd00063">
    <property type="entry name" value="FN3"/>
    <property type="match status" value="1"/>
</dbReference>
<evidence type="ECO:0000256" key="12">
    <source>
        <dbReference type="ARBA" id="ARBA00034103"/>
    </source>
</evidence>
<evidence type="ECO:0000256" key="16">
    <source>
        <dbReference type="SAM" id="SignalP"/>
    </source>
</evidence>
<dbReference type="InterPro" id="IPR013098">
    <property type="entry name" value="Ig_I-set"/>
</dbReference>
<name>A0AAW1AWU9_CROAD</name>
<dbReference type="SMART" id="SM00060">
    <property type="entry name" value="FN3"/>
    <property type="match status" value="1"/>
</dbReference>
<dbReference type="Proteomes" id="UP001474421">
    <property type="component" value="Unassembled WGS sequence"/>
</dbReference>
<evidence type="ECO:0000256" key="8">
    <source>
        <dbReference type="ARBA" id="ARBA00023136"/>
    </source>
</evidence>
<dbReference type="InterPro" id="IPR003961">
    <property type="entry name" value="FN3_dom"/>
</dbReference>
<feature type="signal peptide" evidence="16">
    <location>
        <begin position="1"/>
        <end position="18"/>
    </location>
</feature>
<dbReference type="PROSITE" id="PS50853">
    <property type="entry name" value="FN3"/>
    <property type="match status" value="1"/>
</dbReference>
<feature type="chain" id="PRO_5043799711" evidence="16">
    <location>
        <begin position="19"/>
        <end position="683"/>
    </location>
</feature>
<keyword evidence="3 15" id="KW-0812">Transmembrane</keyword>
<comment type="subcellular location">
    <subcellularLocation>
        <location evidence="1">Membrane</location>
        <topology evidence="1">Single-pass type I membrane protein</topology>
    </subcellularLocation>
    <subcellularLocation>
        <location evidence="12">Synapse</location>
    </subcellularLocation>
</comment>
<comment type="similarity">
    <text evidence="13">Belongs to the LRFN family.</text>
</comment>
<keyword evidence="20" id="KW-1185">Reference proteome</keyword>
<feature type="domain" description="Ig-like" evidence="17">
    <location>
        <begin position="288"/>
        <end position="375"/>
    </location>
</feature>
<evidence type="ECO:0000256" key="4">
    <source>
        <dbReference type="ARBA" id="ARBA00022729"/>
    </source>
</evidence>
<dbReference type="SMART" id="SM00408">
    <property type="entry name" value="IGc2"/>
    <property type="match status" value="1"/>
</dbReference>
<keyword evidence="9" id="KW-1015">Disulfide bond</keyword>
<dbReference type="Pfam" id="PF00041">
    <property type="entry name" value="fn3"/>
    <property type="match status" value="1"/>
</dbReference>
<keyword evidence="10" id="KW-0325">Glycoprotein</keyword>
<dbReference type="SUPFAM" id="SSF48726">
    <property type="entry name" value="Immunoglobulin"/>
    <property type="match status" value="1"/>
</dbReference>
<dbReference type="GO" id="GO:0016020">
    <property type="term" value="C:membrane"/>
    <property type="evidence" value="ECO:0007669"/>
    <property type="project" value="UniProtKB-SubCell"/>
</dbReference>
<dbReference type="InterPro" id="IPR001611">
    <property type="entry name" value="Leu-rich_rpt"/>
</dbReference>
<dbReference type="FunFam" id="2.60.40.10:FF:000235">
    <property type="entry name" value="Leucine-rich repeat and fibronectin type III domain-containing 2"/>
    <property type="match status" value="1"/>
</dbReference>
<dbReference type="InterPro" id="IPR007110">
    <property type="entry name" value="Ig-like_dom"/>
</dbReference>
<dbReference type="InterPro" id="IPR036116">
    <property type="entry name" value="FN3_sf"/>
</dbReference>
<dbReference type="InterPro" id="IPR050467">
    <property type="entry name" value="LRFN"/>
</dbReference>
<feature type="region of interest" description="Disordered" evidence="14">
    <location>
        <begin position="605"/>
        <end position="683"/>
    </location>
</feature>
<comment type="caution">
    <text evidence="19">The sequence shown here is derived from an EMBL/GenBank/DDBJ whole genome shotgun (WGS) entry which is preliminary data.</text>
</comment>
<evidence type="ECO:0000256" key="11">
    <source>
        <dbReference type="ARBA" id="ARBA00023319"/>
    </source>
</evidence>
<dbReference type="InterPro" id="IPR013783">
    <property type="entry name" value="Ig-like_fold"/>
</dbReference>
<dbReference type="FunFam" id="3.80.10.10:FF:000019">
    <property type="entry name" value="leucine-rich repeat and fibronectin type III domain-containing protein 1"/>
    <property type="match status" value="1"/>
</dbReference>
<dbReference type="FunFam" id="2.60.40.10:FF:000091">
    <property type="entry name" value="Leucine-rich repeat and fibronectin type III domain-containing protein 1"/>
    <property type="match status" value="1"/>
</dbReference>
<dbReference type="InterPro" id="IPR003598">
    <property type="entry name" value="Ig_sub2"/>
</dbReference>
<dbReference type="InterPro" id="IPR036179">
    <property type="entry name" value="Ig-like_dom_sf"/>
</dbReference>
<dbReference type="SUPFAM" id="SSF49265">
    <property type="entry name" value="Fibronectin type III"/>
    <property type="match status" value="1"/>
</dbReference>
<evidence type="ECO:0000256" key="6">
    <source>
        <dbReference type="ARBA" id="ARBA00022989"/>
    </source>
</evidence>
<evidence type="ECO:0000256" key="14">
    <source>
        <dbReference type="SAM" id="MobiDB-lite"/>
    </source>
</evidence>
<organism evidence="19 20">
    <name type="scientific">Crotalus adamanteus</name>
    <name type="common">Eastern diamondback rattlesnake</name>
    <dbReference type="NCBI Taxonomy" id="8729"/>
    <lineage>
        <taxon>Eukaryota</taxon>
        <taxon>Metazoa</taxon>
        <taxon>Chordata</taxon>
        <taxon>Craniata</taxon>
        <taxon>Vertebrata</taxon>
        <taxon>Euteleostomi</taxon>
        <taxon>Lepidosauria</taxon>
        <taxon>Squamata</taxon>
        <taxon>Bifurcata</taxon>
        <taxon>Unidentata</taxon>
        <taxon>Episquamata</taxon>
        <taxon>Toxicofera</taxon>
        <taxon>Serpentes</taxon>
        <taxon>Colubroidea</taxon>
        <taxon>Viperidae</taxon>
        <taxon>Crotalinae</taxon>
        <taxon>Crotalus</taxon>
    </lineage>
</organism>
<gene>
    <name evidence="19" type="ORF">NXF25_014774</name>
</gene>
<dbReference type="Pfam" id="PF07679">
    <property type="entry name" value="I-set"/>
    <property type="match status" value="1"/>
</dbReference>
<feature type="compositionally biased region" description="Basic and acidic residues" evidence="14">
    <location>
        <begin position="605"/>
        <end position="616"/>
    </location>
</feature>
<sequence>MEGLLLCLLVVLAHLARAQVCPKRCICQNLSPSLAILCTKTGLLLVPPVIDRRTVELRLTDNFITLIRRKDFSNMTSLVHLTLSRNTISHILPYAFADLRSLRALHLDNNRLLLIGGEQLKGLPNLRHLILSNNQLQDISPAAFDDFVGTLEDLDLSYNNLVRVPWDTIHRLHNVNSLSLDHNLIDFVPEGVFTNLLKLARLDMTSNKLKKIPPDPLFLRIPVYAKSKGSPPSSLVLSLGGNPLHCNCELLWLRRLAREDDLETCASPSDLLGKYFWTIPEEEFICEPPVITRHTGRLVVMEGEGAVLRCRGVGDPEPSIHWVSPEGKVVANTSRTASYDNGTLEILIAAIQDTGVFTCIASNAAGEATTSVELVVNLLPLLSNATTPKVPEAVGPSDILTSAMATLPLGTNDTGPPQDKGVVATEISSSSVLIRWYPQWHIPGIRMYQIQYNSSSDDNLVYRMIPPRSKGFLVKDLAAGRDYHLCVLAIYNDGLTSLTVTQSLGCLRFSTLRDGLQCHSLHTQFLGGTMIIIVGGIIVASVMVFIIILMIRYKVYSGQEEQKTTKVSNVYSQTNGSHPQPLACSASRHEGWEVESCQTRRDHSPAVLGKDCEKGARPVSSGKETEEEVSSPRRRRWSRTSLHHHHGCSGLDPETSGAEEEDPPLAVPAEERRNANDWTGIKI</sequence>
<feature type="compositionally biased region" description="Basic residues" evidence="14">
    <location>
        <begin position="632"/>
        <end position="647"/>
    </location>
</feature>
<evidence type="ECO:0000256" key="10">
    <source>
        <dbReference type="ARBA" id="ARBA00023180"/>
    </source>
</evidence>
<dbReference type="PANTHER" id="PTHR45842">
    <property type="entry name" value="SYNAPTIC ADHESION-LIKE MOLECULE SALM"/>
    <property type="match status" value="1"/>
</dbReference>
<evidence type="ECO:0000313" key="19">
    <source>
        <dbReference type="EMBL" id="KAK9394246.1"/>
    </source>
</evidence>
<evidence type="ECO:0000256" key="1">
    <source>
        <dbReference type="ARBA" id="ARBA00004479"/>
    </source>
</evidence>
<evidence type="ECO:0000256" key="7">
    <source>
        <dbReference type="ARBA" id="ARBA00023018"/>
    </source>
</evidence>
<evidence type="ECO:0000256" key="9">
    <source>
        <dbReference type="ARBA" id="ARBA00023157"/>
    </source>
</evidence>
<dbReference type="AlphaFoldDB" id="A0AAW1AWU9"/>
<feature type="transmembrane region" description="Helical" evidence="15">
    <location>
        <begin position="525"/>
        <end position="551"/>
    </location>
</feature>
<feature type="domain" description="Fibronectin type-III" evidence="18">
    <location>
        <begin position="416"/>
        <end position="514"/>
    </location>
</feature>
<dbReference type="InterPro" id="IPR000483">
    <property type="entry name" value="Cys-rich_flank_reg_C"/>
</dbReference>
<evidence type="ECO:0000313" key="20">
    <source>
        <dbReference type="Proteomes" id="UP001474421"/>
    </source>
</evidence>
<dbReference type="SMART" id="SM00369">
    <property type="entry name" value="LRR_TYP"/>
    <property type="match status" value="6"/>
</dbReference>
<dbReference type="SUPFAM" id="SSF52058">
    <property type="entry name" value="L domain-like"/>
    <property type="match status" value="1"/>
</dbReference>
<accession>A0AAW1AWU9</accession>
<dbReference type="EMBL" id="JAOTOJ010000011">
    <property type="protein sequence ID" value="KAK9394246.1"/>
    <property type="molecule type" value="Genomic_DNA"/>
</dbReference>
<evidence type="ECO:0000256" key="3">
    <source>
        <dbReference type="ARBA" id="ARBA00022692"/>
    </source>
</evidence>
<dbReference type="Gene3D" id="2.60.40.10">
    <property type="entry name" value="Immunoglobulins"/>
    <property type="match status" value="2"/>
</dbReference>
<dbReference type="Pfam" id="PF13855">
    <property type="entry name" value="LRR_8"/>
    <property type="match status" value="2"/>
</dbReference>
<reference evidence="19 20" key="1">
    <citation type="journal article" date="2024" name="Proc. Natl. Acad. Sci. U.S.A.">
        <title>The genetic regulatory architecture and epigenomic basis for age-related changes in rattlesnake venom.</title>
        <authorList>
            <person name="Hogan M.P."/>
            <person name="Holding M.L."/>
            <person name="Nystrom G.S."/>
            <person name="Colston T.J."/>
            <person name="Bartlett D.A."/>
            <person name="Mason A.J."/>
            <person name="Ellsworth S.A."/>
            <person name="Rautsaw R.M."/>
            <person name="Lawrence K.C."/>
            <person name="Strickland J.L."/>
            <person name="He B."/>
            <person name="Fraser P."/>
            <person name="Margres M.J."/>
            <person name="Gilbert D.M."/>
            <person name="Gibbs H.L."/>
            <person name="Parkinson C.L."/>
            <person name="Rokyta D.R."/>
        </authorList>
    </citation>
    <scope>NUCLEOTIDE SEQUENCE [LARGE SCALE GENOMIC DNA]</scope>
    <source>
        <strain evidence="19">DRR0105</strain>
    </source>
</reference>
<dbReference type="PANTHER" id="PTHR45842:SF20">
    <property type="entry name" value="LEUCINE-RICH REPEAT AND FIBRONECTIN TYPE III DOMAIN-CONTAINING PROTEIN 1-LIKE PROTEIN"/>
    <property type="match status" value="1"/>
</dbReference>
<evidence type="ECO:0000259" key="18">
    <source>
        <dbReference type="PROSITE" id="PS50853"/>
    </source>
</evidence>